<dbReference type="Proteomes" id="UP001159428">
    <property type="component" value="Unassembled WGS sequence"/>
</dbReference>
<reference evidence="2 3" key="1">
    <citation type="submission" date="2022-05" db="EMBL/GenBank/DDBJ databases">
        <authorList>
            <consortium name="Genoscope - CEA"/>
            <person name="William W."/>
        </authorList>
    </citation>
    <scope>NUCLEOTIDE SEQUENCE [LARGE SCALE GENOMIC DNA]</scope>
</reference>
<organism evidence="2 3">
    <name type="scientific">Pocillopora meandrina</name>
    <dbReference type="NCBI Taxonomy" id="46732"/>
    <lineage>
        <taxon>Eukaryota</taxon>
        <taxon>Metazoa</taxon>
        <taxon>Cnidaria</taxon>
        <taxon>Anthozoa</taxon>
        <taxon>Hexacorallia</taxon>
        <taxon>Scleractinia</taxon>
        <taxon>Astrocoeniina</taxon>
        <taxon>Pocilloporidae</taxon>
        <taxon>Pocillopora</taxon>
    </lineage>
</organism>
<accession>A0AAU9WAJ3</accession>
<feature type="region of interest" description="Disordered" evidence="1">
    <location>
        <begin position="101"/>
        <end position="127"/>
    </location>
</feature>
<proteinExistence type="predicted"/>
<evidence type="ECO:0000313" key="2">
    <source>
        <dbReference type="EMBL" id="CAH3104818.1"/>
    </source>
</evidence>
<keyword evidence="3" id="KW-1185">Reference proteome</keyword>
<evidence type="ECO:0000256" key="1">
    <source>
        <dbReference type="SAM" id="MobiDB-lite"/>
    </source>
</evidence>
<dbReference type="AlphaFoldDB" id="A0AAU9WAJ3"/>
<protein>
    <submittedName>
        <fullName evidence="2">Uncharacterized protein</fullName>
    </submittedName>
</protein>
<feature type="compositionally biased region" description="Basic and acidic residues" evidence="1">
    <location>
        <begin position="101"/>
        <end position="110"/>
    </location>
</feature>
<evidence type="ECO:0000313" key="3">
    <source>
        <dbReference type="Proteomes" id="UP001159428"/>
    </source>
</evidence>
<dbReference type="EMBL" id="CALNXJ010000009">
    <property type="protein sequence ID" value="CAH3104818.1"/>
    <property type="molecule type" value="Genomic_DNA"/>
</dbReference>
<sequence>MKASKSSNFLDGLEFYFMTKKPEKVQRFEVNASDHFNENPRTHVLFPRGVNYHSGLHSFHSTQPQRKSNNKLVGSLERTRAILDAVGKAYDLPNFHAKIDRQLSKSPERRLKPRKRSQRHPVSNEVETTALSAKIEESLKENPRKFWNHQKAFLSGRSDTNPAISYDDEVAKKPAQKAKLFNKYLCSVFLPVTLDVNIAPKNKSLRSDMEISQIYVSVDDVREHLNE</sequence>
<name>A0AAU9WAJ3_9CNID</name>
<comment type="caution">
    <text evidence="2">The sequence shown here is derived from an EMBL/GenBank/DDBJ whole genome shotgun (WGS) entry which is preliminary data.</text>
</comment>
<gene>
    <name evidence="2" type="ORF">PMEA_00034900</name>
</gene>